<name>A0AC34FBE1_9BILA</name>
<reference evidence="2" key="1">
    <citation type="submission" date="2022-11" db="UniProtKB">
        <authorList>
            <consortium name="WormBaseParasite"/>
        </authorList>
    </citation>
    <scope>IDENTIFICATION</scope>
</reference>
<evidence type="ECO:0000313" key="1">
    <source>
        <dbReference type="Proteomes" id="UP000887579"/>
    </source>
</evidence>
<accession>A0AC34FBE1</accession>
<proteinExistence type="predicted"/>
<sequence>MGKSGAGKTSMRSIIFANYIARDCDRLGPTMEIEHAHVRGGQETFMENYMTSQRDQIFKNVQVLIYVFDVESREIDKDYRNYQGCLEALLQNSPQATVLIYVFDVESREIDKDYRNYQGCLEALLQNSPQATVFQEKVEDVRRITNSTAERLHSSATIECHPSSIWDETLYKAWSAIVYHLVPNVTAMEQKLNQFADIIEADEILLFEKATFLVVAQVSKKEFTDHHRFEKVSNIIKQFKLSCSRMGAQFDSILVRNSEFSAFIDSFTNNTYIMSICDGNISTAAVSMNIKSARKHFEKLDAK</sequence>
<dbReference type="WBParaSite" id="ES5_v2.g14265.t1">
    <property type="protein sequence ID" value="ES5_v2.g14265.t1"/>
    <property type="gene ID" value="ES5_v2.g14265"/>
</dbReference>
<protein>
    <submittedName>
        <fullName evidence="2">Uncharacterized protein</fullName>
    </submittedName>
</protein>
<dbReference type="Proteomes" id="UP000887579">
    <property type="component" value="Unplaced"/>
</dbReference>
<evidence type="ECO:0000313" key="2">
    <source>
        <dbReference type="WBParaSite" id="ES5_v2.g14265.t1"/>
    </source>
</evidence>
<organism evidence="1 2">
    <name type="scientific">Panagrolaimus sp. ES5</name>
    <dbReference type="NCBI Taxonomy" id="591445"/>
    <lineage>
        <taxon>Eukaryota</taxon>
        <taxon>Metazoa</taxon>
        <taxon>Ecdysozoa</taxon>
        <taxon>Nematoda</taxon>
        <taxon>Chromadorea</taxon>
        <taxon>Rhabditida</taxon>
        <taxon>Tylenchina</taxon>
        <taxon>Panagrolaimomorpha</taxon>
        <taxon>Panagrolaimoidea</taxon>
        <taxon>Panagrolaimidae</taxon>
        <taxon>Panagrolaimus</taxon>
    </lineage>
</organism>